<feature type="region of interest" description="Disordered" evidence="1">
    <location>
        <begin position="255"/>
        <end position="295"/>
    </location>
</feature>
<protein>
    <recommendedName>
        <fullName evidence="4">DUF222 domain-containing protein</fullName>
    </recommendedName>
</protein>
<evidence type="ECO:0008006" key="4">
    <source>
        <dbReference type="Google" id="ProtNLM"/>
    </source>
</evidence>
<evidence type="ECO:0000313" key="2">
    <source>
        <dbReference type="EMBL" id="GMA89469.1"/>
    </source>
</evidence>
<feature type="region of interest" description="Disordered" evidence="1">
    <location>
        <begin position="160"/>
        <end position="186"/>
    </location>
</feature>
<proteinExistence type="predicted"/>
<name>A0ABQ6JQ71_9ACTN</name>
<reference evidence="3" key="1">
    <citation type="journal article" date="2019" name="Int. J. Syst. Evol. Microbiol.">
        <title>The Global Catalogue of Microorganisms (GCM) 10K type strain sequencing project: providing services to taxonomists for standard genome sequencing and annotation.</title>
        <authorList>
            <consortium name="The Broad Institute Genomics Platform"/>
            <consortium name="The Broad Institute Genome Sequencing Center for Infectious Disease"/>
            <person name="Wu L."/>
            <person name="Ma J."/>
        </authorList>
    </citation>
    <scope>NUCLEOTIDE SEQUENCE [LARGE SCALE GENOMIC DNA]</scope>
    <source>
        <strain evidence="3">NBRC 108730</strain>
    </source>
</reference>
<comment type="caution">
    <text evidence="2">The sequence shown here is derived from an EMBL/GenBank/DDBJ whole genome shotgun (WGS) entry which is preliminary data.</text>
</comment>
<evidence type="ECO:0000256" key="1">
    <source>
        <dbReference type="SAM" id="MobiDB-lite"/>
    </source>
</evidence>
<gene>
    <name evidence="2" type="ORF">GCM10025868_47190</name>
</gene>
<accession>A0ABQ6JQ71</accession>
<dbReference type="EMBL" id="BSUZ01000003">
    <property type="protein sequence ID" value="GMA89469.1"/>
    <property type="molecule type" value="Genomic_DNA"/>
</dbReference>
<evidence type="ECO:0000313" key="3">
    <source>
        <dbReference type="Proteomes" id="UP001157017"/>
    </source>
</evidence>
<sequence length="295" mass="31519">MVVVSRPPTVAHGHTVQPVRVLSPRTAPRAVVADDPTGRRPGLVTLVPAGAYARTVAWSDRRDWLAGVRLAVQARPELLRLGDTSKDVVSIDTFMRVLEAMAAAADHDTGRDIRARKREIAAAAHCSADTVQRCRRIATRVVGCLRLVVRGRPLTMPERTTVRHRRDRTAPKGADGRRPGLTQRGVPPVYAAHTPAGCTPTCAWPPAAPCTCPPAPPAVRSVLPAAGPGGWAALWTARWTTSSPLTCTLWVPHPTPGGASRVHQPTYRTPTLTTKTSSRSARPSGRAPPDAPTKA</sequence>
<feature type="compositionally biased region" description="Basic and acidic residues" evidence="1">
    <location>
        <begin position="168"/>
        <end position="178"/>
    </location>
</feature>
<keyword evidence="3" id="KW-1185">Reference proteome</keyword>
<dbReference type="Proteomes" id="UP001157017">
    <property type="component" value="Unassembled WGS sequence"/>
</dbReference>
<organism evidence="2 3">
    <name type="scientific">Angustibacter aerolatus</name>
    <dbReference type="NCBI Taxonomy" id="1162965"/>
    <lineage>
        <taxon>Bacteria</taxon>
        <taxon>Bacillati</taxon>
        <taxon>Actinomycetota</taxon>
        <taxon>Actinomycetes</taxon>
        <taxon>Kineosporiales</taxon>
        <taxon>Kineosporiaceae</taxon>
    </lineage>
</organism>
<feature type="compositionally biased region" description="Low complexity" evidence="1">
    <location>
        <begin position="265"/>
        <end position="288"/>
    </location>
</feature>